<protein>
    <submittedName>
        <fullName evidence="1">Uncharacterized protein</fullName>
    </submittedName>
</protein>
<proteinExistence type="predicted"/>
<accession>A0A5J4VY50</accession>
<sequence>MVVFDRELTQGVWRIFAKATKLSASFGIGIIDANQTEIQHPFRTNNRLNNNSICYIGKMLWIKGSRKVDSTNKEIATNQSVTAVVDLISDPHTFCLAIDATIQPFCVTHIPDKVKFIFTLGYPSDQWKIISLNESQIGIDLDKFDEKKRYKYE</sequence>
<organism evidence="1 2">
    <name type="scientific">Streblomastix strix</name>
    <dbReference type="NCBI Taxonomy" id="222440"/>
    <lineage>
        <taxon>Eukaryota</taxon>
        <taxon>Metamonada</taxon>
        <taxon>Preaxostyla</taxon>
        <taxon>Oxymonadida</taxon>
        <taxon>Streblomastigidae</taxon>
        <taxon>Streblomastix</taxon>
    </lineage>
</organism>
<evidence type="ECO:0000313" key="1">
    <source>
        <dbReference type="EMBL" id="KAA6387116.1"/>
    </source>
</evidence>
<name>A0A5J4VY50_9EUKA</name>
<dbReference type="Proteomes" id="UP000324800">
    <property type="component" value="Unassembled WGS sequence"/>
</dbReference>
<dbReference type="AlphaFoldDB" id="A0A5J4VY50"/>
<comment type="caution">
    <text evidence="1">The sequence shown here is derived from an EMBL/GenBank/DDBJ whole genome shotgun (WGS) entry which is preliminary data.</text>
</comment>
<reference evidence="1 2" key="1">
    <citation type="submission" date="2019-03" db="EMBL/GenBank/DDBJ databases">
        <title>Single cell metagenomics reveals metabolic interactions within the superorganism composed of flagellate Streblomastix strix and complex community of Bacteroidetes bacteria on its surface.</title>
        <authorList>
            <person name="Treitli S.C."/>
            <person name="Kolisko M."/>
            <person name="Husnik F."/>
            <person name="Keeling P."/>
            <person name="Hampl V."/>
        </authorList>
    </citation>
    <scope>NUCLEOTIDE SEQUENCE [LARGE SCALE GENOMIC DNA]</scope>
    <source>
        <strain evidence="1">ST1C</strain>
    </source>
</reference>
<evidence type="ECO:0000313" key="2">
    <source>
        <dbReference type="Proteomes" id="UP000324800"/>
    </source>
</evidence>
<dbReference type="EMBL" id="SNRW01004512">
    <property type="protein sequence ID" value="KAA6387116.1"/>
    <property type="molecule type" value="Genomic_DNA"/>
</dbReference>
<gene>
    <name evidence="1" type="ORF">EZS28_017357</name>
</gene>